<feature type="domain" description="Transglutaminase-like" evidence="2">
    <location>
        <begin position="412"/>
        <end position="483"/>
    </location>
</feature>
<evidence type="ECO:0000313" key="3">
    <source>
        <dbReference type="EMBL" id="GAA3911193.1"/>
    </source>
</evidence>
<dbReference type="InterPro" id="IPR052901">
    <property type="entry name" value="Bact_TGase-like"/>
</dbReference>
<feature type="transmembrane region" description="Helical" evidence="1">
    <location>
        <begin position="164"/>
        <end position="181"/>
    </location>
</feature>
<dbReference type="SMART" id="SM00460">
    <property type="entry name" value="TGc"/>
    <property type="match status" value="1"/>
</dbReference>
<dbReference type="Gene3D" id="3.10.620.30">
    <property type="match status" value="1"/>
</dbReference>
<protein>
    <submittedName>
        <fullName evidence="3">Protein-glutamine gamma-glutamyltransferase TgpA</fullName>
    </submittedName>
</protein>
<dbReference type="InterPro" id="IPR038765">
    <property type="entry name" value="Papain-like_cys_pep_sf"/>
</dbReference>
<proteinExistence type="predicted"/>
<evidence type="ECO:0000256" key="1">
    <source>
        <dbReference type="SAM" id="Phobius"/>
    </source>
</evidence>
<dbReference type="Proteomes" id="UP001501565">
    <property type="component" value="Unassembled WGS sequence"/>
</dbReference>
<reference evidence="4" key="1">
    <citation type="journal article" date="2019" name="Int. J. Syst. Evol. Microbiol.">
        <title>The Global Catalogue of Microorganisms (GCM) 10K type strain sequencing project: providing services to taxonomists for standard genome sequencing and annotation.</title>
        <authorList>
            <consortium name="The Broad Institute Genomics Platform"/>
            <consortium name="The Broad Institute Genome Sequencing Center for Infectious Disease"/>
            <person name="Wu L."/>
            <person name="Ma J."/>
        </authorList>
    </citation>
    <scope>NUCLEOTIDE SEQUENCE [LARGE SCALE GENOMIC DNA]</scope>
    <source>
        <strain evidence="4">JCM 17551</strain>
    </source>
</reference>
<keyword evidence="4" id="KW-1185">Reference proteome</keyword>
<dbReference type="InterPro" id="IPR002931">
    <property type="entry name" value="Transglutaminase-like"/>
</dbReference>
<keyword evidence="1" id="KW-0812">Transmembrane</keyword>
<dbReference type="InterPro" id="IPR021878">
    <property type="entry name" value="TgpA_N"/>
</dbReference>
<keyword evidence="1" id="KW-0472">Membrane</keyword>
<feature type="transmembrane region" description="Helical" evidence="1">
    <location>
        <begin position="562"/>
        <end position="584"/>
    </location>
</feature>
<comment type="caution">
    <text evidence="3">The sequence shown here is derived from an EMBL/GenBank/DDBJ whole genome shotgun (WGS) entry which is preliminary data.</text>
</comment>
<gene>
    <name evidence="3" type="primary">tgpA</name>
    <name evidence="3" type="ORF">GCM10022277_02260</name>
</gene>
<dbReference type="EMBL" id="BAABBN010000003">
    <property type="protein sequence ID" value="GAA3911193.1"/>
    <property type="molecule type" value="Genomic_DNA"/>
</dbReference>
<dbReference type="PANTHER" id="PTHR42736:SF1">
    <property type="entry name" value="PROTEIN-GLUTAMINE GAMMA-GLUTAMYLTRANSFERASE"/>
    <property type="match status" value="1"/>
</dbReference>
<feature type="transmembrane region" description="Helical" evidence="1">
    <location>
        <begin position="32"/>
        <end position="48"/>
    </location>
</feature>
<dbReference type="SUPFAM" id="SSF54001">
    <property type="entry name" value="Cysteine proteinases"/>
    <property type="match status" value="1"/>
</dbReference>
<dbReference type="PANTHER" id="PTHR42736">
    <property type="entry name" value="PROTEIN-GLUTAMINE GAMMA-GLUTAMYLTRANSFERASE"/>
    <property type="match status" value="1"/>
</dbReference>
<dbReference type="Pfam" id="PF11992">
    <property type="entry name" value="TgpA_N"/>
    <property type="match status" value="1"/>
</dbReference>
<organism evidence="3 4">
    <name type="scientific">Litoribacillus peritrichatus</name>
    <dbReference type="NCBI Taxonomy" id="718191"/>
    <lineage>
        <taxon>Bacteria</taxon>
        <taxon>Pseudomonadati</taxon>
        <taxon>Pseudomonadota</taxon>
        <taxon>Gammaproteobacteria</taxon>
        <taxon>Oceanospirillales</taxon>
        <taxon>Oceanospirillaceae</taxon>
        <taxon>Litoribacillus</taxon>
    </lineage>
</organism>
<feature type="transmembrane region" description="Helical" evidence="1">
    <location>
        <begin position="108"/>
        <end position="125"/>
    </location>
</feature>
<sequence length="683" mass="78214">MKSTLDMSLHLSALRWMLFAQFASISIHLPRMPWWLTAFMLVCIVWRWQIIVGRWRFPSALLKTGLAVGGMVGIVVSFQKVSVEAAVNFLILAYGLKLIELHTRRDAYISLFLSFLVSALFFLFYTEIIAASVVLANAVIITAALIAMHSRITQRASVLLKQSVLYWLSAVPLMVIFFVFFPRMSPFWSIDVNQGAVTGISDKISPGDIAKLSQSDKLVFRARFLDGVPASPSSLYWRAIVLDNTDGRGWKAHSNANYAGAIVDWYGDQSSAWQVLLKRSEETLPYEVILEPTNQFWLFSLDGSLPEQPHVGLTQDFTLKYDKPIRQTLRYQSSMPTALTREPELFQWRLRRELQLPDNHNPKTEALALQIKSSSETPQQFIDNALKYFIKNDFVYTLKPPTLGEKANDEFLFDTQRGFCAHYAGALALMARYAGIPARVVVGYLGGEWNEQAGYLTVRQYDAHAWTEVWISGRGWVNVDPTSVVAPERIQQGLQEAVSEENTFLEDSFFSPHRYKAVEWLNDMRQTMDYLSYQWSLNVVGYDVQKQSSFWADLLKTWGSHVWLMVGLLIASAIAGPLVLWLLARQFRHFTVRRSGKLRFEQQLLCLLTDDDNEPEQQALLKLSPRKLFDMLKSNYPEEKALVDWLSQRYEALTYGDLAAGNTEEHKKHWLFMLKRLKQLKAN</sequence>
<evidence type="ECO:0000259" key="2">
    <source>
        <dbReference type="SMART" id="SM00460"/>
    </source>
</evidence>
<name>A0ABP7M0L7_9GAMM</name>
<accession>A0ABP7M0L7</accession>
<keyword evidence="1" id="KW-1133">Transmembrane helix</keyword>
<feature type="transmembrane region" description="Helical" evidence="1">
    <location>
        <begin position="131"/>
        <end position="152"/>
    </location>
</feature>
<dbReference type="RefSeq" id="WP_344794593.1">
    <property type="nucleotide sequence ID" value="NZ_BAABBN010000003.1"/>
</dbReference>
<dbReference type="Pfam" id="PF01841">
    <property type="entry name" value="Transglut_core"/>
    <property type="match status" value="1"/>
</dbReference>
<evidence type="ECO:0000313" key="4">
    <source>
        <dbReference type="Proteomes" id="UP001501565"/>
    </source>
</evidence>